<dbReference type="Gene3D" id="3.10.100.10">
    <property type="entry name" value="Mannose-Binding Protein A, subunit A"/>
    <property type="match status" value="1"/>
</dbReference>
<reference evidence="2 3" key="1">
    <citation type="submission" date="2024-08" db="EMBL/GenBank/DDBJ databases">
        <authorList>
            <person name="Cucini C."/>
            <person name="Frati F."/>
        </authorList>
    </citation>
    <scope>NUCLEOTIDE SEQUENCE [LARGE SCALE GENOMIC DNA]</scope>
</reference>
<dbReference type="Pfam" id="PF00059">
    <property type="entry name" value="Lectin_C"/>
    <property type="match status" value="1"/>
</dbReference>
<evidence type="ECO:0000259" key="1">
    <source>
        <dbReference type="PROSITE" id="PS50041"/>
    </source>
</evidence>
<dbReference type="Proteomes" id="UP001642540">
    <property type="component" value="Unassembled WGS sequence"/>
</dbReference>
<dbReference type="SUPFAM" id="SSF56436">
    <property type="entry name" value="C-type lectin-like"/>
    <property type="match status" value="1"/>
</dbReference>
<accession>A0ABP1PPL9</accession>
<dbReference type="InterPro" id="IPR016186">
    <property type="entry name" value="C-type_lectin-like/link_sf"/>
</dbReference>
<dbReference type="InterPro" id="IPR001304">
    <property type="entry name" value="C-type_lectin-like"/>
</dbReference>
<organism evidence="2 3">
    <name type="scientific">Orchesella dallaii</name>
    <dbReference type="NCBI Taxonomy" id="48710"/>
    <lineage>
        <taxon>Eukaryota</taxon>
        <taxon>Metazoa</taxon>
        <taxon>Ecdysozoa</taxon>
        <taxon>Arthropoda</taxon>
        <taxon>Hexapoda</taxon>
        <taxon>Collembola</taxon>
        <taxon>Entomobryomorpha</taxon>
        <taxon>Entomobryoidea</taxon>
        <taxon>Orchesellidae</taxon>
        <taxon>Orchesellinae</taxon>
        <taxon>Orchesella</taxon>
    </lineage>
</organism>
<sequence length="260" mass="30022">MKSELVLLRFQVTRKGSLLNFFLKTETSVMRVFPTLLFCYCVLFEDPAVGAQDNEELIPQGLKVLGTVGEKTYLVDTDGVLRVRFDFLILRIQVKSWRKTCFISSQQNWTESKSFCQNRGLTLATITTHNQVEFLKNSYNPTQFNGWYWVNAREGENGNLTWEDTHKPVQEFDTLSTMGWHHEENSGNCLCYSSNNQQNAYYFKHGCFHTHHTLCESFKPIDFIPITEAISQITKSRLMELGSADGKIYFGDHILRVSDD</sequence>
<protein>
    <recommendedName>
        <fullName evidence="1">C-type lectin domain-containing protein</fullName>
    </recommendedName>
</protein>
<keyword evidence="3" id="KW-1185">Reference proteome</keyword>
<evidence type="ECO:0000313" key="2">
    <source>
        <dbReference type="EMBL" id="CAL8068803.1"/>
    </source>
</evidence>
<dbReference type="EMBL" id="CAXLJM020000002">
    <property type="protein sequence ID" value="CAL8068803.1"/>
    <property type="molecule type" value="Genomic_DNA"/>
</dbReference>
<name>A0ABP1PPL9_9HEXA</name>
<dbReference type="InterPro" id="IPR016187">
    <property type="entry name" value="CTDL_fold"/>
</dbReference>
<comment type="caution">
    <text evidence="2">The sequence shown here is derived from an EMBL/GenBank/DDBJ whole genome shotgun (WGS) entry which is preliminary data.</text>
</comment>
<proteinExistence type="predicted"/>
<dbReference type="SMART" id="SM00034">
    <property type="entry name" value="CLECT"/>
    <property type="match status" value="1"/>
</dbReference>
<dbReference type="PROSITE" id="PS50041">
    <property type="entry name" value="C_TYPE_LECTIN_2"/>
    <property type="match status" value="1"/>
</dbReference>
<dbReference type="CDD" id="cd00037">
    <property type="entry name" value="CLECT"/>
    <property type="match status" value="1"/>
</dbReference>
<evidence type="ECO:0000313" key="3">
    <source>
        <dbReference type="Proteomes" id="UP001642540"/>
    </source>
</evidence>
<gene>
    <name evidence="2" type="ORF">ODALV1_LOCUS469</name>
</gene>
<feature type="domain" description="C-type lectin" evidence="1">
    <location>
        <begin position="97"/>
        <end position="216"/>
    </location>
</feature>